<keyword evidence="2" id="KW-1185">Reference proteome</keyword>
<name>A0A3M8BWS0_9BACL</name>
<evidence type="ECO:0000313" key="2">
    <source>
        <dbReference type="Proteomes" id="UP000282028"/>
    </source>
</evidence>
<accession>A0A3M8BWS0</accession>
<dbReference type="Proteomes" id="UP000282028">
    <property type="component" value="Unassembled WGS sequence"/>
</dbReference>
<proteinExistence type="predicted"/>
<gene>
    <name evidence="1" type="ORF">EDM52_21825</name>
</gene>
<evidence type="ECO:0000313" key="1">
    <source>
        <dbReference type="EMBL" id="RNB67804.1"/>
    </source>
</evidence>
<sequence length="59" mass="6585">MKRIGLLYCGVSLFCKRVIAGKVLKSENSEIRGSANAGFFLILEQKFKIVALILLKIRS</sequence>
<dbReference type="AlphaFoldDB" id="A0A3M8BWS0"/>
<organism evidence="1 2">
    <name type="scientific">Brevibacillus invocatus</name>
    <dbReference type="NCBI Taxonomy" id="173959"/>
    <lineage>
        <taxon>Bacteria</taxon>
        <taxon>Bacillati</taxon>
        <taxon>Bacillota</taxon>
        <taxon>Bacilli</taxon>
        <taxon>Bacillales</taxon>
        <taxon>Paenibacillaceae</taxon>
        <taxon>Brevibacillus</taxon>
    </lineage>
</organism>
<dbReference type="EMBL" id="RHHR01000049">
    <property type="protein sequence ID" value="RNB67804.1"/>
    <property type="molecule type" value="Genomic_DNA"/>
</dbReference>
<reference evidence="1 2" key="1">
    <citation type="submission" date="2018-10" db="EMBL/GenBank/DDBJ databases">
        <title>Phylogenomics of Brevibacillus.</title>
        <authorList>
            <person name="Dunlap C."/>
        </authorList>
    </citation>
    <scope>NUCLEOTIDE SEQUENCE [LARGE SCALE GENOMIC DNA]</scope>
    <source>
        <strain evidence="1 2">JCM 12215</strain>
    </source>
</reference>
<protein>
    <submittedName>
        <fullName evidence="1">Uncharacterized protein</fullName>
    </submittedName>
</protein>
<comment type="caution">
    <text evidence="1">The sequence shown here is derived from an EMBL/GenBank/DDBJ whole genome shotgun (WGS) entry which is preliminary data.</text>
</comment>